<accession>A0A1L7WLH3</accession>
<dbReference type="SUPFAM" id="SSF51905">
    <property type="entry name" value="FAD/NAD(P)-binding domain"/>
    <property type="match status" value="3"/>
</dbReference>
<name>A0A1L7WLH3_9HELO</name>
<evidence type="ECO:0000256" key="1">
    <source>
        <dbReference type="ARBA" id="ARBA00010139"/>
    </source>
</evidence>
<reference evidence="2 3" key="1">
    <citation type="submission" date="2016-03" db="EMBL/GenBank/DDBJ databases">
        <authorList>
            <person name="Ploux O."/>
        </authorList>
    </citation>
    <scope>NUCLEOTIDE SEQUENCE [LARGE SCALE GENOMIC DNA]</scope>
    <source>
        <strain evidence="2 3">UAMH 11012</strain>
    </source>
</reference>
<dbReference type="PANTHER" id="PTHR42877:SF7">
    <property type="entry name" value="FLAVIN-BINDING MONOOXYGENASE-RELATED"/>
    <property type="match status" value="1"/>
</dbReference>
<keyword evidence="3" id="KW-1185">Reference proteome</keyword>
<dbReference type="InterPro" id="IPR036188">
    <property type="entry name" value="FAD/NAD-bd_sf"/>
</dbReference>
<proteinExistence type="inferred from homology"/>
<sequence length="510" mass="58415">MPRKLRILMSTMLQLEWRITNSRSLRRIPDLEGLGSRTDIQAKKVGADWPPESCACDVPAHTYQFAWEPNTRWSKFYAPAPEICEYLNRVVDKHGFRKYMRFNHRVVHAEWKEESSIWRVELQTTNDAGHLTTVIRECDVLVRDVGALNAWKYPEVEGLLNFKGVLMHTAAWDDSVDLTGKSVAVIGNGASAVHCGENVKLHAYGFVDAATPVFRRRDTQEQMERFENDPEYYFEYRRKLEINLASGFEALWRGTAAQDQIRDTTINHMRKAIKDEKMLRALIPDFEVGCRRFTPGDHYLNALQQDNCDMISDHIVRVTETGITDVTGKTRDVDVIICATGFDTSYEPRFPVIGKDGFSLAENWGMDKPTESYMGAMVARFPNFFVFNPPICPVIGSAFPGIASTSHYIVRLLDRLQHDALKSINVKDSAQARFNEWAQHRMKEMAFSGNCKSWYKNTKGKVFIPWPGTISHFVATTEFIRWEDFEYVWEQGNKYASLGNVVTKLGLVPI</sequence>
<organism evidence="2 3">
    <name type="scientific">Phialocephala subalpina</name>
    <dbReference type="NCBI Taxonomy" id="576137"/>
    <lineage>
        <taxon>Eukaryota</taxon>
        <taxon>Fungi</taxon>
        <taxon>Dikarya</taxon>
        <taxon>Ascomycota</taxon>
        <taxon>Pezizomycotina</taxon>
        <taxon>Leotiomycetes</taxon>
        <taxon>Helotiales</taxon>
        <taxon>Mollisiaceae</taxon>
        <taxon>Phialocephala</taxon>
        <taxon>Phialocephala fortinii species complex</taxon>
    </lineage>
</organism>
<dbReference type="OrthoDB" id="74360at2759"/>
<protein>
    <submittedName>
        <fullName evidence="2">Related to monooxigenase</fullName>
    </submittedName>
</protein>
<evidence type="ECO:0000313" key="2">
    <source>
        <dbReference type="EMBL" id="CZR53618.1"/>
    </source>
</evidence>
<dbReference type="InterPro" id="IPR051209">
    <property type="entry name" value="FAD-bind_Monooxygenase_sf"/>
</dbReference>
<comment type="similarity">
    <text evidence="1">Belongs to the FAD-binding monooxygenase family.</text>
</comment>
<dbReference type="Proteomes" id="UP000184330">
    <property type="component" value="Unassembled WGS sequence"/>
</dbReference>
<dbReference type="Gene3D" id="3.50.50.60">
    <property type="entry name" value="FAD/NAD(P)-binding domain"/>
    <property type="match status" value="2"/>
</dbReference>
<dbReference type="AlphaFoldDB" id="A0A1L7WLH3"/>
<evidence type="ECO:0000313" key="3">
    <source>
        <dbReference type="Proteomes" id="UP000184330"/>
    </source>
</evidence>
<gene>
    <name evidence="2" type="ORF">PAC_03498</name>
</gene>
<dbReference type="EMBL" id="FJOG01000004">
    <property type="protein sequence ID" value="CZR53618.1"/>
    <property type="molecule type" value="Genomic_DNA"/>
</dbReference>
<dbReference type="PANTHER" id="PTHR42877">
    <property type="entry name" value="L-ORNITHINE N(5)-MONOOXYGENASE-RELATED"/>
    <property type="match status" value="1"/>
</dbReference>